<evidence type="ECO:0000256" key="1">
    <source>
        <dbReference type="ARBA" id="ARBA00001971"/>
    </source>
</evidence>
<comment type="caution">
    <text evidence="10">The sequence shown here is derived from an EMBL/GenBank/DDBJ whole genome shotgun (WGS) entry which is preliminary data.</text>
</comment>
<feature type="binding site" description="axial binding residue" evidence="7">
    <location>
        <position position="457"/>
    </location>
    <ligand>
        <name>heme</name>
        <dbReference type="ChEBI" id="CHEBI:30413"/>
    </ligand>
    <ligandPart>
        <name>Fe</name>
        <dbReference type="ChEBI" id="CHEBI:18248"/>
    </ligandPart>
</feature>
<evidence type="ECO:0000313" key="11">
    <source>
        <dbReference type="Proteomes" id="UP001197093"/>
    </source>
</evidence>
<evidence type="ECO:0000256" key="5">
    <source>
        <dbReference type="ARBA" id="ARBA00023004"/>
    </source>
</evidence>
<keyword evidence="5 7" id="KW-0408">Iron</keyword>
<keyword evidence="9" id="KW-1133">Transmembrane helix</keyword>
<dbReference type="PANTHER" id="PTHR24305">
    <property type="entry name" value="CYTOCHROME P450"/>
    <property type="match status" value="1"/>
</dbReference>
<dbReference type="EMBL" id="JAHCVI010000001">
    <property type="protein sequence ID" value="KAG7291115.1"/>
    <property type="molecule type" value="Genomic_DNA"/>
</dbReference>
<dbReference type="CDD" id="cd11070">
    <property type="entry name" value="CYP56-like"/>
    <property type="match status" value="1"/>
</dbReference>
<dbReference type="Pfam" id="PF00067">
    <property type="entry name" value="p450"/>
    <property type="match status" value="1"/>
</dbReference>
<keyword evidence="4 7" id="KW-0479">Metal-binding</keyword>
<evidence type="ECO:0000256" key="7">
    <source>
        <dbReference type="PIRSR" id="PIRSR602403-1"/>
    </source>
</evidence>
<keyword evidence="11" id="KW-1185">Reference proteome</keyword>
<keyword evidence="3 7" id="KW-0349">Heme</keyword>
<proteinExistence type="inferred from homology"/>
<dbReference type="PROSITE" id="PS00086">
    <property type="entry name" value="CYTOCHROME_P450"/>
    <property type="match status" value="1"/>
</dbReference>
<dbReference type="Proteomes" id="UP001197093">
    <property type="component" value="Unassembled WGS sequence"/>
</dbReference>
<dbReference type="AlphaFoldDB" id="A0AAD4F178"/>
<name>A0AAD4F178_9PEZI</name>
<sequence>MLLLALITFAELVLVVAVAVAVVYFLILLPPRHPSNIPTIPFWVALLPFFKDVDQSEIFRKYIDQPLRTHGAVKLFFGAQWNILVHRPSFLVEIFRDEDLYQKSGNQKKIPHSVLAAFLGDNIISSHGPTWQTYRAVIKPGLQQKFNAGLVAKNAAQLCRLIQQATQKAGGHGITVQDLLQRYSVANCSEVLLNMKLQALERADARVNVLRTAVKREIFRPVFMNFPVLDHMPFPSRNNARALVAAFKNELKSALVRGAAGDAGALGGEGFGKGDEEGSKPGLGRRMLDAAEAGLWSEKQLLDNLTVVFVAGQENPQLLMISALYLLAKHPAAQDAILGELSAGGTGDEFAEQQQQGLPYLTSVIYECLRLFPPIGQLINRRVDADVVLGDNIVIPKGAYVGYNCYSTNRDPAAWGLDADEFRPERWGVTSEQIQRQYRQRRARAEFISFHGGRRACLGERFAMLQMRVTLTVLVRQFR</sequence>
<gene>
    <name evidence="10" type="ORF">NEMBOFW57_001125</name>
</gene>
<evidence type="ECO:0000256" key="2">
    <source>
        <dbReference type="ARBA" id="ARBA00010617"/>
    </source>
</evidence>
<dbReference type="PRINTS" id="PR00465">
    <property type="entry name" value="EP450IV"/>
</dbReference>
<keyword evidence="8" id="KW-0560">Oxidoreductase</keyword>
<dbReference type="InterPro" id="IPR036396">
    <property type="entry name" value="Cyt_P450_sf"/>
</dbReference>
<comment type="cofactor">
    <cofactor evidence="1 7">
        <name>heme</name>
        <dbReference type="ChEBI" id="CHEBI:30413"/>
    </cofactor>
</comment>
<dbReference type="PANTHER" id="PTHR24305:SF223">
    <property type="entry name" value="CYTOCHROME P450-DIT2"/>
    <property type="match status" value="1"/>
</dbReference>
<evidence type="ECO:0000256" key="3">
    <source>
        <dbReference type="ARBA" id="ARBA00022617"/>
    </source>
</evidence>
<dbReference type="Gene3D" id="1.10.630.10">
    <property type="entry name" value="Cytochrome P450"/>
    <property type="match status" value="1"/>
</dbReference>
<dbReference type="InterPro" id="IPR002403">
    <property type="entry name" value="Cyt_P450_E_grp-IV"/>
</dbReference>
<evidence type="ECO:0000313" key="10">
    <source>
        <dbReference type="EMBL" id="KAG7291115.1"/>
    </source>
</evidence>
<dbReference type="InterPro" id="IPR001128">
    <property type="entry name" value="Cyt_P450"/>
</dbReference>
<dbReference type="PRINTS" id="PR00385">
    <property type="entry name" value="P450"/>
</dbReference>
<organism evidence="10 11">
    <name type="scientific">Staphylotrichum longicolle</name>
    <dbReference type="NCBI Taxonomy" id="669026"/>
    <lineage>
        <taxon>Eukaryota</taxon>
        <taxon>Fungi</taxon>
        <taxon>Dikarya</taxon>
        <taxon>Ascomycota</taxon>
        <taxon>Pezizomycotina</taxon>
        <taxon>Sordariomycetes</taxon>
        <taxon>Sordariomycetidae</taxon>
        <taxon>Sordariales</taxon>
        <taxon>Chaetomiaceae</taxon>
        <taxon>Staphylotrichum</taxon>
    </lineage>
</organism>
<dbReference type="SUPFAM" id="SSF48264">
    <property type="entry name" value="Cytochrome P450"/>
    <property type="match status" value="1"/>
</dbReference>
<protein>
    <recommendedName>
        <fullName evidence="12">Cytochrome P450</fullName>
    </recommendedName>
</protein>
<dbReference type="GO" id="GO:0004497">
    <property type="term" value="F:monooxygenase activity"/>
    <property type="evidence" value="ECO:0007669"/>
    <property type="project" value="UniProtKB-KW"/>
</dbReference>
<evidence type="ECO:0008006" key="12">
    <source>
        <dbReference type="Google" id="ProtNLM"/>
    </source>
</evidence>
<evidence type="ECO:0000256" key="4">
    <source>
        <dbReference type="ARBA" id="ARBA00022723"/>
    </source>
</evidence>
<keyword evidence="6 8" id="KW-0503">Monooxygenase</keyword>
<keyword evidence="9" id="KW-0472">Membrane</keyword>
<comment type="similarity">
    <text evidence="2 8">Belongs to the cytochrome P450 family.</text>
</comment>
<accession>A0AAD4F178</accession>
<dbReference type="GO" id="GO:0020037">
    <property type="term" value="F:heme binding"/>
    <property type="evidence" value="ECO:0007669"/>
    <property type="project" value="InterPro"/>
</dbReference>
<dbReference type="GO" id="GO:0005506">
    <property type="term" value="F:iron ion binding"/>
    <property type="evidence" value="ECO:0007669"/>
    <property type="project" value="InterPro"/>
</dbReference>
<reference evidence="10" key="1">
    <citation type="submission" date="2023-02" db="EMBL/GenBank/DDBJ databases">
        <authorList>
            <person name="Palmer J.M."/>
        </authorList>
    </citation>
    <scope>NUCLEOTIDE SEQUENCE</scope>
    <source>
        <strain evidence="10">FW57</strain>
    </source>
</reference>
<dbReference type="InterPro" id="IPR017972">
    <property type="entry name" value="Cyt_P450_CS"/>
</dbReference>
<evidence type="ECO:0000256" key="8">
    <source>
        <dbReference type="RuleBase" id="RU000461"/>
    </source>
</evidence>
<evidence type="ECO:0000256" key="9">
    <source>
        <dbReference type="SAM" id="Phobius"/>
    </source>
</evidence>
<evidence type="ECO:0000256" key="6">
    <source>
        <dbReference type="ARBA" id="ARBA00023033"/>
    </source>
</evidence>
<feature type="transmembrane region" description="Helical" evidence="9">
    <location>
        <begin position="6"/>
        <end position="29"/>
    </location>
</feature>
<dbReference type="GO" id="GO:0016705">
    <property type="term" value="F:oxidoreductase activity, acting on paired donors, with incorporation or reduction of molecular oxygen"/>
    <property type="evidence" value="ECO:0007669"/>
    <property type="project" value="InterPro"/>
</dbReference>
<dbReference type="InterPro" id="IPR050121">
    <property type="entry name" value="Cytochrome_P450_monoxygenase"/>
</dbReference>
<keyword evidence="9" id="KW-0812">Transmembrane</keyword>